<keyword evidence="5 11" id="KW-0732">Signal</keyword>
<dbReference type="InterPro" id="IPR011050">
    <property type="entry name" value="Pectin_lyase_fold/virulence"/>
</dbReference>
<dbReference type="InterPro" id="IPR019316">
    <property type="entry name" value="G8_domain"/>
</dbReference>
<keyword evidence="10" id="KW-0812">Transmembrane</keyword>
<keyword evidence="7" id="KW-0325">Glycoprotein</keyword>
<evidence type="ECO:0000256" key="6">
    <source>
        <dbReference type="ARBA" id="ARBA00022989"/>
    </source>
</evidence>
<keyword evidence="10" id="KW-0472">Membrane</keyword>
<dbReference type="InterPro" id="IPR013783">
    <property type="entry name" value="Ig-like_fold"/>
</dbReference>
<evidence type="ECO:0000256" key="1">
    <source>
        <dbReference type="ARBA" id="ARBA00004167"/>
    </source>
</evidence>
<dbReference type="InterPro" id="IPR014756">
    <property type="entry name" value="Ig_E-set"/>
</dbReference>
<protein>
    <recommendedName>
        <fullName evidence="12">G8 domain-containing protein</fullName>
    </recommendedName>
</protein>
<dbReference type="CDD" id="cd00603">
    <property type="entry name" value="IPT_PCSR"/>
    <property type="match status" value="2"/>
</dbReference>
<feature type="compositionally biased region" description="Pro residues" evidence="9">
    <location>
        <begin position="6028"/>
        <end position="6074"/>
    </location>
</feature>
<dbReference type="InterPro" id="IPR002909">
    <property type="entry name" value="IPT_dom"/>
</dbReference>
<evidence type="ECO:0000313" key="14">
    <source>
        <dbReference type="Proteomes" id="UP000002009"/>
    </source>
</evidence>
<evidence type="ECO:0000259" key="12">
    <source>
        <dbReference type="PROSITE" id="PS51484"/>
    </source>
</evidence>
<dbReference type="eggNOG" id="ENOG502QR85">
    <property type="taxonomic scope" value="Eukaryota"/>
</dbReference>
<dbReference type="RefSeq" id="XP_002507739.1">
    <property type="nucleotide sequence ID" value="XM_002507693.1"/>
</dbReference>
<dbReference type="Pfam" id="PF01833">
    <property type="entry name" value="TIG"/>
    <property type="match status" value="2"/>
</dbReference>
<dbReference type="OrthoDB" id="530609at2759"/>
<keyword evidence="8" id="KW-0966">Cell projection</keyword>
<keyword evidence="14" id="KW-1185">Reference proteome</keyword>
<dbReference type="InterPro" id="IPR055401">
    <property type="entry name" value="CEMIP_beta-hel_dom"/>
</dbReference>
<keyword evidence="4" id="KW-1003">Cell membrane</keyword>
<dbReference type="SMART" id="SM00429">
    <property type="entry name" value="IPT"/>
    <property type="match status" value="2"/>
</dbReference>
<comment type="subcellular location">
    <subcellularLocation>
        <location evidence="2">Cell membrane</location>
    </subcellularLocation>
    <subcellularLocation>
        <location evidence="3">Cell projection</location>
    </subcellularLocation>
    <subcellularLocation>
        <location evidence="1">Membrane</location>
        <topology evidence="1">Single-pass membrane protein</topology>
    </subcellularLocation>
</comment>
<accession>C1FEQ5</accession>
<proteinExistence type="predicted"/>
<evidence type="ECO:0000256" key="7">
    <source>
        <dbReference type="ARBA" id="ARBA00023180"/>
    </source>
</evidence>
<feature type="domain" description="G8" evidence="12">
    <location>
        <begin position="2457"/>
        <end position="2588"/>
    </location>
</feature>
<feature type="signal peptide" evidence="11">
    <location>
        <begin position="1"/>
        <end position="21"/>
    </location>
</feature>
<dbReference type="KEGG" id="mis:MICPUN_55531"/>
<dbReference type="InterPro" id="IPR052387">
    <property type="entry name" value="Fibrocystin"/>
</dbReference>
<dbReference type="PANTHER" id="PTHR46769:SF2">
    <property type="entry name" value="FIBROCYSTIN-L ISOFORM 2 PRECURSOR-RELATED"/>
    <property type="match status" value="1"/>
</dbReference>
<dbReference type="Pfam" id="PF10162">
    <property type="entry name" value="G8"/>
    <property type="match status" value="3"/>
</dbReference>
<dbReference type="PANTHER" id="PTHR46769">
    <property type="entry name" value="POLYCYSTIC KIDNEY AND HEPATIC DISEASE 1 (AUTOSOMAL RECESSIVE)-LIKE 1"/>
    <property type="match status" value="1"/>
</dbReference>
<feature type="compositionally biased region" description="Polar residues" evidence="9">
    <location>
        <begin position="6383"/>
        <end position="6392"/>
    </location>
</feature>
<dbReference type="InParanoid" id="C1FEQ5"/>
<evidence type="ECO:0000256" key="9">
    <source>
        <dbReference type="SAM" id="MobiDB-lite"/>
    </source>
</evidence>
<dbReference type="SUPFAM" id="SSF51126">
    <property type="entry name" value="Pectin lyase-like"/>
    <property type="match status" value="2"/>
</dbReference>
<feature type="region of interest" description="Disordered" evidence="9">
    <location>
        <begin position="802"/>
        <end position="821"/>
    </location>
</feature>
<dbReference type="Pfam" id="PF24606">
    <property type="entry name" value="CEMIP_beta-hel"/>
    <property type="match status" value="2"/>
</dbReference>
<feature type="compositionally biased region" description="Polar residues" evidence="9">
    <location>
        <begin position="1297"/>
        <end position="1306"/>
    </location>
</feature>
<dbReference type="SMART" id="SM00710">
    <property type="entry name" value="PbH1"/>
    <property type="match status" value="11"/>
</dbReference>
<feature type="chain" id="PRO_5002907609" description="G8 domain-containing protein" evidence="11">
    <location>
        <begin position="22"/>
        <end position="6445"/>
    </location>
</feature>
<evidence type="ECO:0000256" key="8">
    <source>
        <dbReference type="ARBA" id="ARBA00023273"/>
    </source>
</evidence>
<dbReference type="Gene3D" id="2.60.40.10">
    <property type="entry name" value="Immunoglobulins"/>
    <property type="match status" value="2"/>
</dbReference>
<dbReference type="SMART" id="SM01225">
    <property type="entry name" value="G8"/>
    <property type="match status" value="3"/>
</dbReference>
<evidence type="ECO:0000256" key="3">
    <source>
        <dbReference type="ARBA" id="ARBA00004316"/>
    </source>
</evidence>
<evidence type="ECO:0000256" key="2">
    <source>
        <dbReference type="ARBA" id="ARBA00004236"/>
    </source>
</evidence>
<feature type="transmembrane region" description="Helical" evidence="10">
    <location>
        <begin position="6261"/>
        <end position="6285"/>
    </location>
</feature>
<dbReference type="EMBL" id="CP001574">
    <property type="protein sequence ID" value="ACO68997.1"/>
    <property type="molecule type" value="Genomic_DNA"/>
</dbReference>
<dbReference type="GeneID" id="8250280"/>
<evidence type="ECO:0000256" key="11">
    <source>
        <dbReference type="SAM" id="SignalP"/>
    </source>
</evidence>
<dbReference type="GO" id="GO:0042995">
    <property type="term" value="C:cell projection"/>
    <property type="evidence" value="ECO:0007669"/>
    <property type="project" value="UniProtKB-SubCell"/>
</dbReference>
<evidence type="ECO:0000256" key="10">
    <source>
        <dbReference type="SAM" id="Phobius"/>
    </source>
</evidence>
<organism evidence="13 14">
    <name type="scientific">Micromonas commoda (strain RCC299 / NOUM17 / CCMP2709)</name>
    <name type="common">Picoplanktonic green alga</name>
    <dbReference type="NCBI Taxonomy" id="296587"/>
    <lineage>
        <taxon>Eukaryota</taxon>
        <taxon>Viridiplantae</taxon>
        <taxon>Chlorophyta</taxon>
        <taxon>Mamiellophyceae</taxon>
        <taxon>Mamiellales</taxon>
        <taxon>Mamiellaceae</taxon>
        <taxon>Micromonas</taxon>
    </lineage>
</organism>
<gene>
    <name evidence="13" type="ORF">MICPUN_55531</name>
</gene>
<feature type="domain" description="G8" evidence="12">
    <location>
        <begin position="4951"/>
        <end position="5076"/>
    </location>
</feature>
<evidence type="ECO:0000256" key="4">
    <source>
        <dbReference type="ARBA" id="ARBA00022475"/>
    </source>
</evidence>
<feature type="region of interest" description="Disordered" evidence="9">
    <location>
        <begin position="6383"/>
        <end position="6405"/>
    </location>
</feature>
<feature type="region of interest" description="Disordered" evidence="9">
    <location>
        <begin position="1267"/>
        <end position="1306"/>
    </location>
</feature>
<name>C1FEQ5_MICCC</name>
<reference evidence="13 14" key="1">
    <citation type="journal article" date="2009" name="Science">
        <title>Green evolution and dynamic adaptations revealed by genomes of the marine picoeukaryotes Micromonas.</title>
        <authorList>
            <person name="Worden A.Z."/>
            <person name="Lee J.H."/>
            <person name="Mock T."/>
            <person name="Rouze P."/>
            <person name="Simmons M.P."/>
            <person name="Aerts A.L."/>
            <person name="Allen A.E."/>
            <person name="Cuvelier M.L."/>
            <person name="Derelle E."/>
            <person name="Everett M.V."/>
            <person name="Foulon E."/>
            <person name="Grimwood J."/>
            <person name="Gundlach H."/>
            <person name="Henrissat B."/>
            <person name="Napoli C."/>
            <person name="McDonald S.M."/>
            <person name="Parker M.S."/>
            <person name="Rombauts S."/>
            <person name="Salamov A."/>
            <person name="Von Dassow P."/>
            <person name="Badger J.H."/>
            <person name="Coutinho P.M."/>
            <person name="Demir E."/>
            <person name="Dubchak I."/>
            <person name="Gentemann C."/>
            <person name="Eikrem W."/>
            <person name="Gready J.E."/>
            <person name="John U."/>
            <person name="Lanier W."/>
            <person name="Lindquist E.A."/>
            <person name="Lucas S."/>
            <person name="Mayer K.F."/>
            <person name="Moreau H."/>
            <person name="Not F."/>
            <person name="Otillar R."/>
            <person name="Panaud O."/>
            <person name="Pangilinan J."/>
            <person name="Paulsen I."/>
            <person name="Piegu B."/>
            <person name="Poliakov A."/>
            <person name="Robbens S."/>
            <person name="Schmutz J."/>
            <person name="Toulza E."/>
            <person name="Wyss T."/>
            <person name="Zelensky A."/>
            <person name="Zhou K."/>
            <person name="Armbrust E.V."/>
            <person name="Bhattacharya D."/>
            <person name="Goodenough U.W."/>
            <person name="Van de Peer Y."/>
            <person name="Grigoriev I.V."/>
        </authorList>
    </citation>
    <scope>NUCLEOTIDE SEQUENCE [LARGE SCALE GENOMIC DNA]</scope>
    <source>
        <strain evidence="14">RCC299 / NOUM17</strain>
    </source>
</reference>
<dbReference type="InterPro" id="IPR006626">
    <property type="entry name" value="PbH1"/>
</dbReference>
<sequence>MRWFFAFLIAVFCLSSRGIDASSSIPPVPIIDSVSPNRGGLAGGTLITIRGKNLQPQMANSDDSVDDNPLVNKVLVLLGGSILGRGIVCDVVHYLSSSTKIVCETRAVVSNLDGSPFAKPPNTCQYRSDRVQVFVSGQGGFIRDDWNKGFCNRNTRYWSKLGQNDKVSCRFKQTFQTSTLIHEVFPRQVGPGDEVTITGEQHSMWYLSSGFSHAVHAFQLSGRLCFHDVYAFEEHGITDKTEQLDIMANADDELRNPGLRWIDEVSFGEYVCNPRDAKGDFYAVHFPDSGNVNWHWSNGDSNGCRYGSFKCRLPDDIPKGYYNVSISNGRAQMDTVYPMGGSSNGAGYIGNPNNNGRGHSMIAKDGDSGGFAFSAMNGSYSLAVVPVVHGVSVTGDRTLTVSGEFLSGDMYLSIGDTGYGAQPVKATCSVNTNQTVLDCELASSENRSLGQIANVSIDNGFLSARSGIIRERWAFETASDNWYTYPWQDNWDFRHDAKAVIASFRAAAKQATDVDIIAETWRTGPLFKGIPDDFARRNGVWYQSTFFAPPKTAMYRFPIKYQAHTNAEKPKTYVDGEFYSGVNVYQDAARGAFAWKPMVEGSVYHLEIHGLKHGKGNGELEVGMDMTFNLEDAPQLNPGSQNTLSQLVTTGMGLDGGLTTWRVLLPDDVEGGAFSLKLGAADSISWKSISLADEETVMTETLLSMFSWSECAENFDGGMESKFKWHGKLTHKRLFNPPTGSFEPPKVDNSFETEFSEWEKKREMWAVPDWQGWRRLLLVDGIAEWKGGIRDTTTAACGRSSLKVRGSRTTPGKGIGSAPVWHSNPKHPGSYTYGSFYGLNYPGAFSTGRYLSFYYKIPLGTQANLVLTFDKENTNDERWNLMENTGSRCSIPMTWTAEREELWDIPKCGDSGHNFEADDTWREAVIDIKSMLESGGYPTEVEPKITYLEFASPMQPVLDKCKGNYGKGCDDKPNSIEPDVCGNQNPEEGLRFRTERTLDLIGDFNIDEISFSKSPRQMVRVENNVLKQFLTEGKDSVLNLRVKKSEVRSGIPRQIDIEVQFAGGCGLSKASNISKPVELVANFGDLAGNKSASMGILATSSSTALRDVEVRLIGPSTGGSNITATLPIAGSPTDWKKALDALHVGLNVEVRENTRHQESCQVSRVIEWGRTVTLQSDNTTVADDLAFGNAAVPGSQWDSGVSVAVINEGIIENDVISVRDGGMFLPSSMPSVSVRHPSGSVVRCSPHATADEMCDFDMASLTNLTRSQSKRRRRDLLGVGSSDSPDTPQSPRRHISSTRGGFTTSIGENSRKFHREMHGPPNILKEADLLGMKAVMPRLDSHSPWSGRTHDYGYLRKQVTHHKTLRRSLLSTSTETMSGNFSDPATWNGTSPNWTNIDILYIPSNTTVVLDESVYIRFWVIEGTLIVSDTKNITMEAQAVIVHGEDGKLLVGNESDPFTHNFDLLLHGSWQDLTLPKFGIKTLAMTDGEIVLHGKPVTPTWSLLNHTAKRGDSSIVVKDVTNWKAGDKIVIAGASRSEGNCRINRDDRCQSEERFITSIVNHDGDGLCTVHLSEPLNHTHLGITHSSHGHSIEMRAEVINLSRNVRVRGTSDIPSFGSHIMTLSGKLILKYFETTYAGQAFQLGRYAVHIHTVGQPSQKKNGGSDQSGSFIYGNAIHHSFNRALTAHACHNLTVTRNVAYNVLGHQFFIEDGVETRNKYTENVGLMAHQSFSSLNVDQTPANFWITNPNNDFVGNRAAGSAGFGFWFDTFTHPSGPSSDSSVWSKHAPLGAFDNNTAHSCSMDGFWIDRVDPREKEIPDGKRVTGTLMRCEAWLNGALGIGLVTGNGHLHVIDAKVASNGEGGIGYIKNQADRWWSKSDPNAPVVLRPVIFGDGPYGGGGIGFGAPFGGWTSVVDAVFIGFGERAPIAACLPSACKPFKAGHESRWYNTTFLGQTGPKVIWRDTFADNILYDADGTISGTYPKSSWIHNTANGTLGYFDPDACRLDTGTAGIVCDPAKVSLRVFNVYDHSGLNGRRGLGFIIKTKFGKAAVPFFHYNHAERRWNVQFTVMMTNKTNSLPIVHEINVNAKGFDDPELRGWSGSSHLRDALMDEWAVFRFPTLTLPDSISTKVSGIRKETSGASGLGYWTPSLVSQNSYNKTSVETFQMEPWGGFTSTDHVAGDWVYLPNQTDADNKGNGGYFDMLLSGAILPKVAGRRGGANPPTPPYRNMPYSLECESDRADISGIVATRGKGCFFKPDEGITMLRIHSYGPVTPSRTKPDFADKCFRECDLRADCRGIVSDSAWSSSSRPWEDWKAWDGSREIHGRSYCHIILGELKGTFQELWSQQIPWPHGSTAPRGQFPYRRIFRRNSRGVKKNSAGDLMYGHDPSLPICDDRLCDKSPKMKYPFGRADCDPKMPERNCLTPAMNCVGGDVNAPKFTLSESKTFSWCDTNADAEWTPPQDGDDAIIKPGWTVTLDADCPATANLRWLDIYGTLKFVGSSWAKPNLKVSAQSILIAPKSGRMEAGSVDSPFTDGTVTIELTGHRKGLARTATHLSEGALRKYMMVLGTLSLHGTPRVATWLRLAEDAQAGASTVVVDASSGSSKFTDEPPSTTSMTETFMGERVVISSSSRNWTGHEIVSVTAVEKVSSDDEMDSRYRLTLSEPLLRAHLGPGDRYSFRRGLPGTELGVLGDKSTVRVVGADVYTSNKQSLTGSLDVEELGAAIHVVRARFSRSISKVSKEARACAAQKIQGQALISHVKFENCGQRRTSSCLKISGNYNRADIKVEKPYDGAESYVHDSIFVTNFGSAIDFVGKGMTVKNNFVFNTTSDAGAITMSGQHNQLVSNNIVFVKDDAKDYFHDTGAHGIKLSFKVGKTVSSYPEAKFLKNSVSGVQYTGIASSGIHHSSVNDPEIRRRLGNNIIHAVDFQGVKMMTGAYVGYTVYSVAGYGMLTYGGGQSIFASGNRIHDVNIGVTGWITAGSAFAHVCRSNIHLKVSNMTFTADPNRCGQVGISAAAFYGSTEPRRPNQISNSPSLCGGTVIHDTEFANFTSCNFAIENSPMNGKGPILLFHDDTADIETKNLVFPGTEEASRVRMYASPLSSAGTVQSRTCAQIACDGKRNSLIRDLDGTLVGGIGGTVVAKSNELRWNSTLRYTDAQRKTMADLIPSNAFYPKEAAGFSKDEVPLSASRLYDYPGTLREGCIEVNGWNAYKCEGGKQRRITFESLDADAMSRRIFPLALNVYSKQGHSAINDNLNNARAVSLYTGPMMYGRGWNKKVQRWTQGHLTGNVGSSHDLYLSATNPKKIRLRLRHSRPDEAVHIRVYYGISNRVDAYVDGKLVEPLASVTFESMRNGLSPPNLDPTNISYTHGANYYNRLTGFAEVILRGPRAVDLVISEVIELKIGLAVTEEEFFDKTGTDGLVRNIALLMGIPASRIMIVGVGSAQGNIDSRRRLQENQGIELQIAIDPEVIDTVTVPPGEVDDDEVDDDSTVVESYEDEDAVTADAGMSASQDAETETMSAEILESNMLASTQQQTELANLTSTLSTISAFDILNGTIASENIANMTLINSAESTIPIHWECEASKYNSTDGCDCDCGAWDPDCGEEVPKFSGTFSDQCIAPDDLHNMTAIAEHCAEFGTCDFIFTDGTGLDDENPSAQRHTILEDLLDSHVIKTSCRHMPHSGDFGKLNLTEGRCTVYAEPKTFNMRVNAPPGTQAGVSSAVMVTDSLISADTETGRPRVDSVEPNVGSLLGGTLLTIRGANLMPSQPPGKAVNISEPLSPLVSVNIGQRDGPRCAVDPLLSSATALICLVPPAASAAHARMIRRGTVVNQGTCGTASDEVYVKILNEGGAVSDPTWNNGLCAKTEHANTCTFRQTLGTTSRLRDVTPMRAAPGETVVVRGKTCFADTVNLSDADVDGSITAVFDPNTYVLHDPVRLPGLARVTRAVLGEFIDCQLRETNLDAGNTLVDRVRGTSRHLRAAGGLYPNGVLVEHEVKCNEFNVNDCDCADAWFECRIPKDIPAGAYPMDLVLGSGQSQAIAGSGRALFEPFGGVEWSPELGTAYALEIAPTMTSIAVADGSPGTLVISGHFLDQVRDVTLGERVDGSLGTDCVVDPGRSNDTTLVCDAGKQIAELAAPENSVKNPDELATWSMGASSVMSGSHAPYMGSGGIKVQALTLASPVASLQNLDAVYDAVSEAGASSTLAESISRNTSNDRVERFVGAFIPPPSGGVHRFLFSGISGVSDVRLSLAGNDVTVTAVSEIGADLFASESIRATPGSPIPFVAHAKSTISESSRIDVGLETTWTFAQLLSARSGSDGQLSVADGSAAEPTRHLFSFSHNDNARERFTFTLPTSPGGTFKLEAMDQRKTRAIPQDASVAEIKDAIEDLFAWATCTPDGRTMDAFEPDGGGALALAASEGAPGWRGAAIVDPTTAMCGRGSLRVDGVATMSSRGAVPRRKFPSPMSTSGSGRYLSFGYKIPADARAHVLLHFASAVVGSSNKCSIPLNWDIVDEDAWHVPTCLGLLPPSVFADNTWRFLEVDLSSIKNVGTTTAAKLVSMSFEAPVNPMFDAETCPSAMELSAAGSENRMLHGIFWIDEVSIGDTPRNLVRTPSKVHGLVEGQSALINLAVERSAGGDDVTIQLQRVGGCGGSGANYSDWKGIFSGLSSTTPMGLYIDKTDLAGGNSGKEIVYGSNILSTEFYPDFKVKLAGPSFNVSGVESASMNPLDTFADIKAKLDALHTGLDVAVSAQNVEDIPTGEVFCSARRFMINWRAPLALKAGLMPATDAVTDGVSIVESEGAISWNVITKMIELHGVPGVITRRIHDASRLFSAPAAHPKVNARDASGRFLRCAGPASASCTTNLTEIVAAPKVNLPAGRRRSLLASADTRFPSKPATSWTNLEASNLLDLNSLRVATPGSNTLAQGRKLLGLQPGDGLVHRWSDITVWTDGVYPSPATTDVVYVPPGTTLAVDVARADVRFWIVDGTLTVPPDAPDEVVIAAESIMVNGGKLRVGGEFATHPKKKTVTFELRGERGSVSIAGAGPRSIVAIDGEVLLRGHAAATEWSTLANVAAVGDEHVDVLTASLDGWDVGDEIIISGTTFGGDASTHETRYISSIHENHGECSQFSVVPCQSYARVNFTDADGKPAPLNFTHVSKTHTSQSKQIDARAVVARLTRNVRVVGVESTSNRFGAAVAIQRGSARISGVEFTRAGQSSAAGNPSIGPRHPISLFGDSIDPTSYIKGCSVHRAWNRGIVVLSSAAVSISDNVIFDTHGHSYHVATSPGSLIPPASNILRNVGIFTQAHGSGLPSDSTPAVFRLNPGTGIVSGNRACGSESHGFWIGFDVLDVGAGDPKFTSAVAPGAFDNNEADTSAGAGFFVSQLDPRADGDIPGARIATTLASCIAWGNAEGGVMVGSDVGHLQIIHSKFLANGRAHVNYLSPPHADRWWSASNPNAPVINGCLFFGDGFDALNLKGTPTGVDNRANMCSGGNGVNGFAGACAIAGPAGGWVTVNDAMFLSYSVPPIRSCGEGCANSGDGGYEIRFRGADFTDSSDVRVYFTTNGLKDNIVFDADGTLCDVDSLNILHSLSGVPAWIVPFRSSNSLSPDVSQLLSLDDAYDSVNIPIDMPDPINCVIDTGTTGGIVCDGTKVILRTLALSSVVLRAGQHGIEDEPSAGIAKIHGTNVIGEGHAWVSAAHARYDAVGRSNVWRFILNVARQADSATLRRVSLSFLPMNFPAAGTVATATSNVIEWIGEMREMREIDGIELRMPLRYSSDAAEVVPKGIGTRSYSSGVAQFESVNASVDAGAWFIERHDDFLYNSTGIYNSTDNSTTTIDDGTIVATIGMALSGKVGSTTGPFEGPLMCQDFAGNATAACRVKPMARIYGSDMDIPGVNSLEGCLESCRVRSFATVSEGLLDCVGVEWFGGEGRCVILVDVGGARSFGGGAVRATSGETFVEHFTGAVVYRRRIPAAQNTNSAGEIMAGISDSLPICEQSMDASCETGARQHYAFKSMWAFNSPPPPAPVSPPPPPPAPVSPPPPAPVPPRPAGPSHPPPPPVEKLPPPSPDVEELREKAEASRDALINTIMDPKAKKKAGILADAALTGVMVTKIEVLATAENGDLACNFVLQSSGIDARLAVCEAAMATSVSRRLLSVPNFIFDIDLITSVASVTREDIETAIVKLTSSGLSPTMSELDPVAELKSLPGVDDAAVSQFAKDAYDLNLVSGTDGSDGSAEVNININEGGGNGDDPDVLITTVVGVGVAALVCFGGMCACYARHRTNARFLMDLDTVKELLPNSMQDKLLTGERSSSLGSRKSFRSESLKLVGISSGAQDRARDTINATADYLDSLEMEVRQLRSLSMQYGFEATRSQLQKTGGNSTTGVAGEPSLPRENDGVHTKQIRITFADGDVMDVPNPNGAGTPSRSLFNAFGAFGR</sequence>
<evidence type="ECO:0000256" key="5">
    <source>
        <dbReference type="ARBA" id="ARBA00022729"/>
    </source>
</evidence>
<dbReference type="SUPFAM" id="SSF81296">
    <property type="entry name" value="E set domains"/>
    <property type="match status" value="2"/>
</dbReference>
<keyword evidence="6 10" id="KW-1133">Transmembrane helix</keyword>
<dbReference type="Proteomes" id="UP000002009">
    <property type="component" value="Chromosome 1"/>
</dbReference>
<dbReference type="STRING" id="296587.C1FEQ5"/>
<feature type="compositionally biased region" description="Polar residues" evidence="9">
    <location>
        <begin position="1281"/>
        <end position="1290"/>
    </location>
</feature>
<evidence type="ECO:0000313" key="13">
    <source>
        <dbReference type="EMBL" id="ACO68997.1"/>
    </source>
</evidence>
<dbReference type="PROSITE" id="PS51484">
    <property type="entry name" value="G8"/>
    <property type="match status" value="3"/>
</dbReference>
<feature type="region of interest" description="Disordered" evidence="9">
    <location>
        <begin position="6028"/>
        <end position="6083"/>
    </location>
</feature>
<dbReference type="GO" id="GO:0005886">
    <property type="term" value="C:plasma membrane"/>
    <property type="evidence" value="ECO:0007669"/>
    <property type="project" value="UniProtKB-SubCell"/>
</dbReference>
<feature type="domain" description="G8" evidence="12">
    <location>
        <begin position="1385"/>
        <end position="1506"/>
    </location>
</feature>